<dbReference type="Proteomes" id="UP001596997">
    <property type="component" value="Unassembled WGS sequence"/>
</dbReference>
<evidence type="ECO:0000313" key="3">
    <source>
        <dbReference type="Proteomes" id="UP001596997"/>
    </source>
</evidence>
<proteinExistence type="predicted"/>
<protein>
    <submittedName>
        <fullName evidence="2">Uncharacterized protein</fullName>
    </submittedName>
</protein>
<organism evidence="2 3">
    <name type="scientific">Pseudofulvibacter geojedonensis</name>
    <dbReference type="NCBI Taxonomy" id="1123758"/>
    <lineage>
        <taxon>Bacteria</taxon>
        <taxon>Pseudomonadati</taxon>
        <taxon>Bacteroidota</taxon>
        <taxon>Flavobacteriia</taxon>
        <taxon>Flavobacteriales</taxon>
        <taxon>Flavobacteriaceae</taxon>
        <taxon>Pseudofulvibacter</taxon>
    </lineage>
</organism>
<dbReference type="RefSeq" id="WP_377712792.1">
    <property type="nucleotide sequence ID" value="NZ_JBHTJM010000002.1"/>
</dbReference>
<gene>
    <name evidence="2" type="ORF">ACFQ1O_02040</name>
</gene>
<name>A0ABW3HYY3_9FLAO</name>
<keyword evidence="3" id="KW-1185">Reference proteome</keyword>
<reference evidence="3" key="1">
    <citation type="journal article" date="2019" name="Int. J. Syst. Evol. Microbiol.">
        <title>The Global Catalogue of Microorganisms (GCM) 10K type strain sequencing project: providing services to taxonomists for standard genome sequencing and annotation.</title>
        <authorList>
            <consortium name="The Broad Institute Genomics Platform"/>
            <consortium name="The Broad Institute Genome Sequencing Center for Infectious Disease"/>
            <person name="Wu L."/>
            <person name="Ma J."/>
        </authorList>
    </citation>
    <scope>NUCLEOTIDE SEQUENCE [LARGE SCALE GENOMIC DNA]</scope>
    <source>
        <strain evidence="3">CCUG 62114</strain>
    </source>
</reference>
<evidence type="ECO:0000256" key="1">
    <source>
        <dbReference type="SAM" id="Phobius"/>
    </source>
</evidence>
<keyword evidence="1" id="KW-0472">Membrane</keyword>
<feature type="transmembrane region" description="Helical" evidence="1">
    <location>
        <begin position="28"/>
        <end position="46"/>
    </location>
</feature>
<evidence type="ECO:0000313" key="2">
    <source>
        <dbReference type="EMBL" id="MFD0962781.1"/>
    </source>
</evidence>
<accession>A0ABW3HYY3</accession>
<dbReference type="EMBL" id="JBHTJM010000002">
    <property type="protein sequence ID" value="MFD0962781.1"/>
    <property type="molecule type" value="Genomic_DNA"/>
</dbReference>
<keyword evidence="1" id="KW-0812">Transmembrane</keyword>
<keyword evidence="1" id="KW-1133">Transmembrane helix</keyword>
<comment type="caution">
    <text evidence="2">The sequence shown here is derived from an EMBL/GenBank/DDBJ whole genome shotgun (WGS) entry which is preliminary data.</text>
</comment>
<sequence>MENIQQPQMVPVSHLVQEEKVAFYKNTYTHVAGGVLAFIIAEFILLQSTALKSFYWNNE</sequence>